<dbReference type="Gene3D" id="2.40.50.140">
    <property type="entry name" value="Nucleic acid-binding proteins"/>
    <property type="match status" value="1"/>
</dbReference>
<protein>
    <submittedName>
        <fullName evidence="7">NfeD family protein</fullName>
    </submittedName>
</protein>
<name>A0A931BRJ9_9HYPH</name>
<sequence length="148" mass="15711">MIGTIISLGPWAWIILGLALAGLELLAPGVFFIWLGLAAIATGLLDAGLNLSWQASAIVFAVLSIAAVILGRTATRAKAQPDTQSNFLNRRGETLIGRVFTLETAIQDGEGRVRVDDSSWRVTGPDRMAGTKVRVVRVEGATLVVEEA</sequence>
<organism evidence="7 8">
    <name type="scientific">Microvirga alba</name>
    <dbReference type="NCBI Taxonomy" id="2791025"/>
    <lineage>
        <taxon>Bacteria</taxon>
        <taxon>Pseudomonadati</taxon>
        <taxon>Pseudomonadota</taxon>
        <taxon>Alphaproteobacteria</taxon>
        <taxon>Hyphomicrobiales</taxon>
        <taxon>Methylobacteriaceae</taxon>
        <taxon>Microvirga</taxon>
    </lineage>
</organism>
<keyword evidence="2 5" id="KW-0812">Transmembrane</keyword>
<dbReference type="InterPro" id="IPR012340">
    <property type="entry name" value="NA-bd_OB-fold"/>
</dbReference>
<dbReference type="InterPro" id="IPR052165">
    <property type="entry name" value="Membrane_assoc_protease"/>
</dbReference>
<keyword evidence="8" id="KW-1185">Reference proteome</keyword>
<gene>
    <name evidence="7" type="ORF">I2H38_15335</name>
</gene>
<dbReference type="EMBL" id="JADQDO010000008">
    <property type="protein sequence ID" value="MBF9234748.1"/>
    <property type="molecule type" value="Genomic_DNA"/>
</dbReference>
<dbReference type="RefSeq" id="WP_196272742.1">
    <property type="nucleotide sequence ID" value="NZ_JADQDO010000008.1"/>
</dbReference>
<proteinExistence type="predicted"/>
<keyword evidence="3 5" id="KW-1133">Transmembrane helix</keyword>
<comment type="subcellular location">
    <subcellularLocation>
        <location evidence="1">Membrane</location>
        <topology evidence="1">Multi-pass membrane protein</topology>
    </subcellularLocation>
</comment>
<dbReference type="Proteomes" id="UP000599312">
    <property type="component" value="Unassembled WGS sequence"/>
</dbReference>
<evidence type="ECO:0000256" key="5">
    <source>
        <dbReference type="SAM" id="Phobius"/>
    </source>
</evidence>
<evidence type="ECO:0000256" key="2">
    <source>
        <dbReference type="ARBA" id="ARBA00022692"/>
    </source>
</evidence>
<evidence type="ECO:0000313" key="7">
    <source>
        <dbReference type="EMBL" id="MBF9234748.1"/>
    </source>
</evidence>
<evidence type="ECO:0000256" key="3">
    <source>
        <dbReference type="ARBA" id="ARBA00022989"/>
    </source>
</evidence>
<reference evidence="7" key="1">
    <citation type="submission" date="2020-11" db="EMBL/GenBank/DDBJ databases">
        <authorList>
            <person name="Kim M.K."/>
        </authorList>
    </citation>
    <scope>NUCLEOTIDE SEQUENCE</scope>
    <source>
        <strain evidence="7">BT350</strain>
    </source>
</reference>
<keyword evidence="4 5" id="KW-0472">Membrane</keyword>
<comment type="caution">
    <text evidence="7">The sequence shown here is derived from an EMBL/GenBank/DDBJ whole genome shotgun (WGS) entry which is preliminary data.</text>
</comment>
<evidence type="ECO:0000313" key="8">
    <source>
        <dbReference type="Proteomes" id="UP000599312"/>
    </source>
</evidence>
<feature type="transmembrane region" description="Helical" evidence="5">
    <location>
        <begin position="51"/>
        <end position="70"/>
    </location>
</feature>
<feature type="domain" description="NfeD-like C-terminal" evidence="6">
    <location>
        <begin position="93"/>
        <end position="146"/>
    </location>
</feature>
<dbReference type="InterPro" id="IPR002810">
    <property type="entry name" value="NfeD-like_C"/>
</dbReference>
<dbReference type="PANTHER" id="PTHR33507:SF3">
    <property type="entry name" value="INNER MEMBRANE PROTEIN YBBJ"/>
    <property type="match status" value="1"/>
</dbReference>
<dbReference type="AlphaFoldDB" id="A0A931BRJ9"/>
<evidence type="ECO:0000256" key="4">
    <source>
        <dbReference type="ARBA" id="ARBA00023136"/>
    </source>
</evidence>
<dbReference type="GO" id="GO:0005886">
    <property type="term" value="C:plasma membrane"/>
    <property type="evidence" value="ECO:0007669"/>
    <property type="project" value="TreeGrafter"/>
</dbReference>
<evidence type="ECO:0000259" key="6">
    <source>
        <dbReference type="Pfam" id="PF01957"/>
    </source>
</evidence>
<dbReference type="PANTHER" id="PTHR33507">
    <property type="entry name" value="INNER MEMBRANE PROTEIN YBBJ"/>
    <property type="match status" value="1"/>
</dbReference>
<evidence type="ECO:0000256" key="1">
    <source>
        <dbReference type="ARBA" id="ARBA00004141"/>
    </source>
</evidence>
<dbReference type="SUPFAM" id="SSF141322">
    <property type="entry name" value="NfeD domain-like"/>
    <property type="match status" value="1"/>
</dbReference>
<dbReference type="Pfam" id="PF01957">
    <property type="entry name" value="NfeD"/>
    <property type="match status" value="1"/>
</dbReference>
<feature type="transmembrane region" description="Helical" evidence="5">
    <location>
        <begin position="12"/>
        <end position="45"/>
    </location>
</feature>
<accession>A0A931BRJ9</accession>